<dbReference type="EMBL" id="BK016174">
    <property type="protein sequence ID" value="DAF99919.1"/>
    <property type="molecule type" value="Genomic_DNA"/>
</dbReference>
<organism evidence="1">
    <name type="scientific">Siphoviridae sp. ctJT77</name>
    <dbReference type="NCBI Taxonomy" id="2825432"/>
    <lineage>
        <taxon>Viruses</taxon>
        <taxon>Duplodnaviria</taxon>
        <taxon>Heunggongvirae</taxon>
        <taxon>Uroviricota</taxon>
        <taxon>Caudoviricetes</taxon>
    </lineage>
</organism>
<name>A0A8S5UZK4_9CAUD</name>
<reference evidence="1" key="1">
    <citation type="journal article" date="2021" name="Proc. Natl. Acad. Sci. U.S.A.">
        <title>A Catalog of Tens of Thousands of Viruses from Human Metagenomes Reveals Hidden Associations with Chronic Diseases.</title>
        <authorList>
            <person name="Tisza M.J."/>
            <person name="Buck C.B."/>
        </authorList>
    </citation>
    <scope>NUCLEOTIDE SEQUENCE</scope>
    <source>
        <strain evidence="1">CtJT77</strain>
    </source>
</reference>
<protein>
    <submittedName>
        <fullName evidence="1">Lysis protein</fullName>
    </submittedName>
</protein>
<accession>A0A8S5UZK4</accession>
<dbReference type="PROSITE" id="PS51257">
    <property type="entry name" value="PROKAR_LIPOPROTEIN"/>
    <property type="match status" value="1"/>
</dbReference>
<sequence length="94" mass="10693">MKKKLAALLSILVLSLSLCGCTEQSITREFGGSMTLELPVNQKLEEITWKGDNLWYLTRPMREDEEAEIHTFQASTSWGVFEGTVTVIEKKEEK</sequence>
<evidence type="ECO:0000313" key="1">
    <source>
        <dbReference type="EMBL" id="DAF99919.1"/>
    </source>
</evidence>
<proteinExistence type="predicted"/>